<protein>
    <submittedName>
        <fullName evidence="1">45092_t:CDS:1</fullName>
    </submittedName>
</protein>
<dbReference type="EMBL" id="CAJVQB010000924">
    <property type="protein sequence ID" value="CAG8513523.1"/>
    <property type="molecule type" value="Genomic_DNA"/>
</dbReference>
<sequence length="56" mass="6504">MSEFVIAEGNPSCGNDAYHQLELQGAVLEFLIICEFDPQRHWRSEYQNIITQSVYL</sequence>
<organism evidence="1 2">
    <name type="scientific">Gigaspora margarita</name>
    <dbReference type="NCBI Taxonomy" id="4874"/>
    <lineage>
        <taxon>Eukaryota</taxon>
        <taxon>Fungi</taxon>
        <taxon>Fungi incertae sedis</taxon>
        <taxon>Mucoromycota</taxon>
        <taxon>Glomeromycotina</taxon>
        <taxon>Glomeromycetes</taxon>
        <taxon>Diversisporales</taxon>
        <taxon>Gigasporaceae</taxon>
        <taxon>Gigaspora</taxon>
    </lineage>
</organism>
<evidence type="ECO:0000313" key="1">
    <source>
        <dbReference type="EMBL" id="CAG8513523.1"/>
    </source>
</evidence>
<name>A0ABM8W389_GIGMA</name>
<dbReference type="Proteomes" id="UP000789901">
    <property type="component" value="Unassembled WGS sequence"/>
</dbReference>
<evidence type="ECO:0000313" key="2">
    <source>
        <dbReference type="Proteomes" id="UP000789901"/>
    </source>
</evidence>
<comment type="caution">
    <text evidence="1">The sequence shown here is derived from an EMBL/GenBank/DDBJ whole genome shotgun (WGS) entry which is preliminary data.</text>
</comment>
<reference evidence="1 2" key="1">
    <citation type="submission" date="2021-06" db="EMBL/GenBank/DDBJ databases">
        <authorList>
            <person name="Kallberg Y."/>
            <person name="Tangrot J."/>
            <person name="Rosling A."/>
        </authorList>
    </citation>
    <scope>NUCLEOTIDE SEQUENCE [LARGE SCALE GENOMIC DNA]</scope>
    <source>
        <strain evidence="1 2">120-4 pot B 10/14</strain>
    </source>
</reference>
<gene>
    <name evidence="1" type="ORF">GMARGA_LOCUS2802</name>
</gene>
<keyword evidence="2" id="KW-1185">Reference proteome</keyword>
<proteinExistence type="predicted"/>
<accession>A0ABM8W389</accession>
<feature type="non-terminal residue" evidence="1">
    <location>
        <position position="56"/>
    </location>
</feature>